<dbReference type="AlphaFoldDB" id="A0A3B1CGI9"/>
<dbReference type="Gene3D" id="2.40.10.220">
    <property type="entry name" value="predicted glycosyltransferase like domains"/>
    <property type="match status" value="1"/>
</dbReference>
<evidence type="ECO:0008006" key="6">
    <source>
        <dbReference type="Google" id="ProtNLM"/>
    </source>
</evidence>
<dbReference type="Pfam" id="PF07238">
    <property type="entry name" value="PilZ"/>
    <property type="match status" value="1"/>
</dbReference>
<dbReference type="Pfam" id="PF12945">
    <property type="entry name" value="PilZNR"/>
    <property type="match status" value="1"/>
</dbReference>
<keyword evidence="2" id="KW-0975">Bacterial flagellum</keyword>
<proteinExistence type="predicted"/>
<dbReference type="InterPro" id="IPR009875">
    <property type="entry name" value="PilZ_domain"/>
</dbReference>
<accession>A0A3B1CGI9</accession>
<evidence type="ECO:0000256" key="2">
    <source>
        <dbReference type="ARBA" id="ARBA00023143"/>
    </source>
</evidence>
<dbReference type="Gene3D" id="2.30.110.10">
    <property type="entry name" value="Electron Transport, Fmn-binding Protein, Chain A"/>
    <property type="match status" value="1"/>
</dbReference>
<feature type="domain" description="PilZ" evidence="3">
    <location>
        <begin position="99"/>
        <end position="197"/>
    </location>
</feature>
<dbReference type="EMBL" id="UOGA01000208">
    <property type="protein sequence ID" value="VAX21750.1"/>
    <property type="molecule type" value="Genomic_DNA"/>
</dbReference>
<dbReference type="InterPro" id="IPR012349">
    <property type="entry name" value="Split_barrel_FMN-bd"/>
</dbReference>
<protein>
    <recommendedName>
        <fullName evidence="6">PilZ domain-containing protein</fullName>
    </recommendedName>
</protein>
<gene>
    <name evidence="5" type="ORF">MNBD_NITROSPINAE04-2376</name>
</gene>
<feature type="domain" description="Type III secretion system flagellar brake protein YcgR PilZN" evidence="4">
    <location>
        <begin position="12"/>
        <end position="91"/>
    </location>
</feature>
<evidence type="ECO:0000256" key="1">
    <source>
        <dbReference type="ARBA" id="ARBA00022741"/>
    </source>
</evidence>
<dbReference type="InterPro" id="IPR009926">
    <property type="entry name" value="T3SS_YcgR_PilZN"/>
</dbReference>
<sequence length="208" mass="22637">MTQQDSGVEIPVGDVCHIQLYDEKMLSTFRGSKKPDYALIDVPVAGGKPAYISPNAILLVRFLAKGSVYGFKTSVIKTYSKPSPVCVIEYPDSIKTVNLRKSRRITTLLPATIETQNGSFAGAFIDLSEGGGLFSTLVMENETIKTGSECLVSVTLPSGEKVEKLRSHLCSIRKREGKTLVGLCFDHNGEGPSLTLQSYYDTCSISLF</sequence>
<evidence type="ECO:0000259" key="4">
    <source>
        <dbReference type="Pfam" id="PF12945"/>
    </source>
</evidence>
<dbReference type="SUPFAM" id="SSF141371">
    <property type="entry name" value="PilZ domain-like"/>
    <property type="match status" value="2"/>
</dbReference>
<evidence type="ECO:0000313" key="5">
    <source>
        <dbReference type="EMBL" id="VAX21750.1"/>
    </source>
</evidence>
<dbReference type="GO" id="GO:0035438">
    <property type="term" value="F:cyclic-di-GMP binding"/>
    <property type="evidence" value="ECO:0007669"/>
    <property type="project" value="InterPro"/>
</dbReference>
<organism evidence="5">
    <name type="scientific">hydrothermal vent metagenome</name>
    <dbReference type="NCBI Taxonomy" id="652676"/>
    <lineage>
        <taxon>unclassified sequences</taxon>
        <taxon>metagenomes</taxon>
        <taxon>ecological metagenomes</taxon>
    </lineage>
</organism>
<name>A0A3B1CGI9_9ZZZZ</name>
<evidence type="ECO:0000259" key="3">
    <source>
        <dbReference type="Pfam" id="PF07238"/>
    </source>
</evidence>
<keyword evidence="1" id="KW-0547">Nucleotide-binding</keyword>
<reference evidence="5" key="1">
    <citation type="submission" date="2018-06" db="EMBL/GenBank/DDBJ databases">
        <authorList>
            <person name="Zhirakovskaya E."/>
        </authorList>
    </citation>
    <scope>NUCLEOTIDE SEQUENCE</scope>
</reference>